<comment type="caution">
    <text evidence="1">The sequence shown here is derived from an EMBL/GenBank/DDBJ whole genome shotgun (WGS) entry which is preliminary data.</text>
</comment>
<evidence type="ECO:0000313" key="2">
    <source>
        <dbReference type="Proteomes" id="UP001500213"/>
    </source>
</evidence>
<proteinExistence type="predicted"/>
<dbReference type="RefSeq" id="WP_344776674.1">
    <property type="nucleotide sequence ID" value="NZ_BAABBX010000015.1"/>
</dbReference>
<gene>
    <name evidence="1" type="ORF">GCM10022288_21350</name>
</gene>
<keyword evidence="2" id="KW-1185">Reference proteome</keyword>
<dbReference type="EMBL" id="BAABBX010000015">
    <property type="protein sequence ID" value="GAA4191067.1"/>
    <property type="molecule type" value="Genomic_DNA"/>
</dbReference>
<dbReference type="Proteomes" id="UP001500213">
    <property type="component" value="Unassembled WGS sequence"/>
</dbReference>
<organism evidence="1 2">
    <name type="scientific">Gryllotalpicola kribbensis</name>
    <dbReference type="NCBI Taxonomy" id="993084"/>
    <lineage>
        <taxon>Bacteria</taxon>
        <taxon>Bacillati</taxon>
        <taxon>Actinomycetota</taxon>
        <taxon>Actinomycetes</taxon>
        <taxon>Micrococcales</taxon>
        <taxon>Microbacteriaceae</taxon>
        <taxon>Gryllotalpicola</taxon>
    </lineage>
</organism>
<sequence length="107" mass="11626">MSDLKLDLGRLEELYHDLNGVVKEFEGADKLSDDIADATGDDELSGKVHDFAHNWNDKRAKMTQSVKDLRDQIKAVSDGFTQVDDGLAKALKESADAGPAPAPKAKD</sequence>
<accession>A0ABP8AUR3</accession>
<evidence type="ECO:0000313" key="1">
    <source>
        <dbReference type="EMBL" id="GAA4191067.1"/>
    </source>
</evidence>
<name>A0ABP8AUR3_9MICO</name>
<evidence type="ECO:0008006" key="3">
    <source>
        <dbReference type="Google" id="ProtNLM"/>
    </source>
</evidence>
<protein>
    <recommendedName>
        <fullName evidence="3">Flagellar protein FlgN</fullName>
    </recommendedName>
</protein>
<reference evidence="2" key="1">
    <citation type="journal article" date="2019" name="Int. J. Syst. Evol. Microbiol.">
        <title>The Global Catalogue of Microorganisms (GCM) 10K type strain sequencing project: providing services to taxonomists for standard genome sequencing and annotation.</title>
        <authorList>
            <consortium name="The Broad Institute Genomics Platform"/>
            <consortium name="The Broad Institute Genome Sequencing Center for Infectious Disease"/>
            <person name="Wu L."/>
            <person name="Ma J."/>
        </authorList>
    </citation>
    <scope>NUCLEOTIDE SEQUENCE [LARGE SCALE GENOMIC DNA]</scope>
    <source>
        <strain evidence="2">JCM 17593</strain>
    </source>
</reference>